<evidence type="ECO:0000313" key="1">
    <source>
        <dbReference type="EMBL" id="ASR80521.1"/>
    </source>
</evidence>
<name>A0A222Z7M4_9CAUD</name>
<gene>
    <name evidence="1" type="ORF">SEA_TRIBBY_70</name>
</gene>
<reference evidence="1 2" key="1">
    <citation type="submission" date="2017-06" db="EMBL/GenBank/DDBJ databases">
        <authorList>
            <person name="Liotta M."/>
            <person name="Carduner K."/>
            <person name="Francomacaro L."/>
            <person name="Gutkin P."/>
            <person name="Kremp M."/>
            <person name="Marcotte E."/>
            <person name="McAuley E."/>
            <person name="Otto L."/>
            <person name="Pizzorno M."/>
            <person name="Stowe E."/>
            <person name="Krukonis G."/>
            <person name="Klyczek K."/>
            <person name="Garlena R.A."/>
            <person name="Russell D.A."/>
            <person name="Pope W.H."/>
            <person name="Jacobs-Sera D."/>
            <person name="Hendrix R.W."/>
            <person name="Hatfull G.F."/>
        </authorList>
    </citation>
    <scope>NUCLEOTIDE SEQUENCE [LARGE SCALE GENOMIC DNA]</scope>
</reference>
<keyword evidence="2" id="KW-1185">Reference proteome</keyword>
<proteinExistence type="predicted"/>
<protein>
    <submittedName>
        <fullName evidence="1">Uncharacterized protein</fullName>
    </submittedName>
</protein>
<accession>A0A222Z7M4</accession>
<sequence>MSEKNKEKLKADYEDLKKLGTSDADAAQTLGFKSVGDMQVFLEITPNRVVERELPVYMRRGANPLLVGEAIVKTTAGVGTTAVISLNTPEGIEMGELLSSKIVAGISIGGIMDAKVMEQLKHNN</sequence>
<organism evidence="1 2">
    <name type="scientific">Arthrobacter phage Tribby</name>
    <dbReference type="NCBI Taxonomy" id="2024279"/>
    <lineage>
        <taxon>Viruses</taxon>
        <taxon>Duplodnaviria</taxon>
        <taxon>Heunggongvirae</taxon>
        <taxon>Uroviricota</taxon>
        <taxon>Caudoviricetes</taxon>
        <taxon>Mudcatvirus</taxon>
        <taxon>Mudcatvirus tribby</taxon>
    </lineage>
</organism>
<evidence type="ECO:0000313" key="2">
    <source>
        <dbReference type="Proteomes" id="UP000221847"/>
    </source>
</evidence>
<dbReference type="EMBL" id="MF189175">
    <property type="protein sequence ID" value="ASR80521.1"/>
    <property type="molecule type" value="Genomic_DNA"/>
</dbReference>
<dbReference type="Proteomes" id="UP000221847">
    <property type="component" value="Segment"/>
</dbReference>